<protein>
    <recommendedName>
        <fullName evidence="3">DUF3540 domain-containing protein</fullName>
    </recommendedName>
</protein>
<dbReference type="RefSeq" id="WP_109060204.1">
    <property type="nucleotide sequence ID" value="NZ_QETA01000001.1"/>
</dbReference>
<evidence type="ECO:0000313" key="1">
    <source>
        <dbReference type="EMBL" id="PWF24799.1"/>
    </source>
</evidence>
<organism evidence="1 2">
    <name type="scientific">Corticimicrobacter populi</name>
    <dbReference type="NCBI Taxonomy" id="2175229"/>
    <lineage>
        <taxon>Bacteria</taxon>
        <taxon>Pseudomonadati</taxon>
        <taxon>Pseudomonadota</taxon>
        <taxon>Betaproteobacteria</taxon>
        <taxon>Burkholderiales</taxon>
        <taxon>Alcaligenaceae</taxon>
        <taxon>Corticimicrobacter</taxon>
    </lineage>
</organism>
<dbReference type="Pfam" id="PF12059">
    <property type="entry name" value="DUF3540"/>
    <property type="match status" value="1"/>
</dbReference>
<dbReference type="InterPro" id="IPR021927">
    <property type="entry name" value="DUF3540"/>
</dbReference>
<name>A0A2V1K577_9BURK</name>
<evidence type="ECO:0000313" key="2">
    <source>
        <dbReference type="Proteomes" id="UP000245212"/>
    </source>
</evidence>
<sequence>MNTTTMPFASDTADSMAAQSAAGAQGSSPGRASLHHVKVQALQGDCCVVICADGFYNLPVAAGCLLQPQPGDTVLASLADGQGYVIQVLQRHAAGTPACLRVEGDTELDVRGGSLRLAAESIDMQAAQAWRVRAQTGMVETGLLSIEAARLAESGGQRQAHWDSSTEVLARQQSFIGRRELYLERGVRRVATHEEQSAGSVRLVVARDWRVRADSADLLGGRRVKVDADTVQLG</sequence>
<gene>
    <name evidence="1" type="ORF">DD235_01005</name>
</gene>
<evidence type="ECO:0008006" key="3">
    <source>
        <dbReference type="Google" id="ProtNLM"/>
    </source>
</evidence>
<dbReference type="EMBL" id="QETA01000001">
    <property type="protein sequence ID" value="PWF24799.1"/>
    <property type="molecule type" value="Genomic_DNA"/>
</dbReference>
<accession>A0A2V1K577</accession>
<reference evidence="2" key="1">
    <citation type="submission" date="2018-05" db="EMBL/GenBank/DDBJ databases">
        <authorList>
            <person name="Li Y."/>
        </authorList>
    </citation>
    <scope>NUCLEOTIDE SEQUENCE [LARGE SCALE GENOMIC DNA]</scope>
    <source>
        <strain evidence="2">3d-2-2</strain>
    </source>
</reference>
<keyword evidence="2" id="KW-1185">Reference proteome</keyword>
<proteinExistence type="predicted"/>
<dbReference type="Proteomes" id="UP000245212">
    <property type="component" value="Unassembled WGS sequence"/>
</dbReference>
<dbReference type="AlphaFoldDB" id="A0A2V1K577"/>
<comment type="caution">
    <text evidence="1">The sequence shown here is derived from an EMBL/GenBank/DDBJ whole genome shotgun (WGS) entry which is preliminary data.</text>
</comment>